<dbReference type="PANTHER" id="PTHR34406:SF1">
    <property type="entry name" value="PROTEIN YCEI"/>
    <property type="match status" value="1"/>
</dbReference>
<accession>A0A1X9YMW2</accession>
<dbReference type="PANTHER" id="PTHR34406">
    <property type="entry name" value="PROTEIN YCEI"/>
    <property type="match status" value="1"/>
</dbReference>
<dbReference type="Pfam" id="PF04264">
    <property type="entry name" value="YceI"/>
    <property type="match status" value="1"/>
</dbReference>
<dbReference type="AlphaFoldDB" id="A0A1X9YMW2"/>
<dbReference type="SUPFAM" id="SSF101874">
    <property type="entry name" value="YceI-like"/>
    <property type="match status" value="1"/>
</dbReference>
<feature type="chain" id="PRO_5010997766" description="Lipid/polyisoprenoid-binding YceI-like domain-containing protein" evidence="1">
    <location>
        <begin position="21"/>
        <end position="179"/>
    </location>
</feature>
<evidence type="ECO:0000259" key="2">
    <source>
        <dbReference type="SMART" id="SM00867"/>
    </source>
</evidence>
<name>A0A1X9YMW2_9BACT</name>
<dbReference type="Gene3D" id="2.40.128.110">
    <property type="entry name" value="Lipid/polyisoprenoid-binding, YceI-like"/>
    <property type="match status" value="1"/>
</dbReference>
<evidence type="ECO:0000313" key="4">
    <source>
        <dbReference type="Proteomes" id="UP000266292"/>
    </source>
</evidence>
<proteinExistence type="predicted"/>
<dbReference type="RefSeq" id="WP_025604049.1">
    <property type="nucleotide sequence ID" value="NZ_CP021235.1"/>
</dbReference>
<feature type="signal peptide" evidence="1">
    <location>
        <begin position="1"/>
        <end position="20"/>
    </location>
</feature>
<feature type="domain" description="Lipid/polyisoprenoid-binding YceI-like" evidence="2">
    <location>
        <begin position="20"/>
        <end position="178"/>
    </location>
</feature>
<dbReference type="KEGG" id="pact:CA264_01505"/>
<keyword evidence="4" id="KW-1185">Reference proteome</keyword>
<dbReference type="SMART" id="SM00867">
    <property type="entry name" value="YceI"/>
    <property type="match status" value="1"/>
</dbReference>
<dbReference type="InterPro" id="IPR036761">
    <property type="entry name" value="TTHA0802/YceI-like_sf"/>
</dbReference>
<gene>
    <name evidence="3" type="ORF">CA264_01505</name>
</gene>
<protein>
    <recommendedName>
        <fullName evidence="2">Lipid/polyisoprenoid-binding YceI-like domain-containing protein</fullName>
    </recommendedName>
</protein>
<evidence type="ECO:0000256" key="1">
    <source>
        <dbReference type="SAM" id="SignalP"/>
    </source>
</evidence>
<dbReference type="EMBL" id="CP021235">
    <property type="protein sequence ID" value="ARS34218.1"/>
    <property type="molecule type" value="Genomic_DNA"/>
</dbReference>
<sequence length="179" mass="20115">MKTYLLLLFLYLLGCLPAFAQTIDSRRSSVSFTVENMGTDYTEGKFNSIYGRVLLDPLHLAEAQIEAVVDITSLGTGMEMRDRHLHQAVFFDVETYPVATFLCDHIVRSSFGYVATGTLEVKGRSKEIRIPFTILNHEQEQLLEGHVVLNRQDFGLGEGISPLIVGNEVRVSIKCYVLK</sequence>
<dbReference type="Proteomes" id="UP000266292">
    <property type="component" value="Chromosome"/>
</dbReference>
<dbReference type="STRING" id="709015.GCA_000472485_00295"/>
<dbReference type="InterPro" id="IPR007372">
    <property type="entry name" value="Lipid/polyisoprenoid-bd_YceI"/>
</dbReference>
<dbReference type="OrthoDB" id="9811006at2"/>
<keyword evidence="1" id="KW-0732">Signal</keyword>
<organism evidence="3 4">
    <name type="scientific">Pontibacter actiniarum</name>
    <dbReference type="NCBI Taxonomy" id="323450"/>
    <lineage>
        <taxon>Bacteria</taxon>
        <taxon>Pseudomonadati</taxon>
        <taxon>Bacteroidota</taxon>
        <taxon>Cytophagia</taxon>
        <taxon>Cytophagales</taxon>
        <taxon>Hymenobacteraceae</taxon>
        <taxon>Pontibacter</taxon>
    </lineage>
</organism>
<evidence type="ECO:0000313" key="3">
    <source>
        <dbReference type="EMBL" id="ARS34218.1"/>
    </source>
</evidence>
<reference evidence="4" key="1">
    <citation type="submission" date="2017-05" db="EMBL/GenBank/DDBJ databases">
        <authorList>
            <person name="Ray J."/>
            <person name="Price M."/>
            <person name="Deutschbauer A."/>
        </authorList>
    </citation>
    <scope>NUCLEOTIDE SEQUENCE [LARGE SCALE GENOMIC DNA]</scope>
    <source>
        <strain evidence="4">DSM 19842</strain>
    </source>
</reference>